<keyword evidence="4" id="KW-1185">Reference proteome</keyword>
<dbReference type="EMBL" id="JAUUTY010000003">
    <property type="protein sequence ID" value="KAK1668673.1"/>
    <property type="molecule type" value="Genomic_DNA"/>
</dbReference>
<evidence type="ECO:0000256" key="1">
    <source>
        <dbReference type="SAM" id="MobiDB-lite"/>
    </source>
</evidence>
<protein>
    <submittedName>
        <fullName evidence="3">Uncharacterized protein</fullName>
    </submittedName>
</protein>
<proteinExistence type="predicted"/>
<keyword evidence="2" id="KW-1133">Transmembrane helix</keyword>
<dbReference type="AlphaFoldDB" id="A0AAD8T453"/>
<keyword evidence="2" id="KW-0812">Transmembrane</keyword>
<sequence>MARASTMLWSRWCISWHKRSRRRWWRRNNWPGQSWRRGVRRSDRRHDRPALRQQGVPQLHGKAVPPTKLVKLVELVLGNCRLNGLHLGQFRRLELRVNDRRSMCPAVVEDVVIVVLHVLTAFILILVVLLRRRAPG</sequence>
<evidence type="ECO:0000313" key="3">
    <source>
        <dbReference type="EMBL" id="KAK1668673.1"/>
    </source>
</evidence>
<evidence type="ECO:0000313" key="4">
    <source>
        <dbReference type="Proteomes" id="UP001231189"/>
    </source>
</evidence>
<keyword evidence="2" id="KW-0472">Membrane</keyword>
<name>A0AAD8T453_LOLMU</name>
<accession>A0AAD8T453</accession>
<feature type="compositionally biased region" description="Basic and acidic residues" evidence="1">
    <location>
        <begin position="40"/>
        <end position="50"/>
    </location>
</feature>
<feature type="region of interest" description="Disordered" evidence="1">
    <location>
        <begin position="38"/>
        <end position="61"/>
    </location>
</feature>
<comment type="caution">
    <text evidence="3">The sequence shown here is derived from an EMBL/GenBank/DDBJ whole genome shotgun (WGS) entry which is preliminary data.</text>
</comment>
<gene>
    <name evidence="3" type="ORF">QYE76_056832</name>
</gene>
<organism evidence="3 4">
    <name type="scientific">Lolium multiflorum</name>
    <name type="common">Italian ryegrass</name>
    <name type="synonym">Lolium perenne subsp. multiflorum</name>
    <dbReference type="NCBI Taxonomy" id="4521"/>
    <lineage>
        <taxon>Eukaryota</taxon>
        <taxon>Viridiplantae</taxon>
        <taxon>Streptophyta</taxon>
        <taxon>Embryophyta</taxon>
        <taxon>Tracheophyta</taxon>
        <taxon>Spermatophyta</taxon>
        <taxon>Magnoliopsida</taxon>
        <taxon>Liliopsida</taxon>
        <taxon>Poales</taxon>
        <taxon>Poaceae</taxon>
        <taxon>BOP clade</taxon>
        <taxon>Pooideae</taxon>
        <taxon>Poodae</taxon>
        <taxon>Poeae</taxon>
        <taxon>Poeae Chloroplast Group 2 (Poeae type)</taxon>
        <taxon>Loliodinae</taxon>
        <taxon>Loliinae</taxon>
        <taxon>Lolium</taxon>
    </lineage>
</organism>
<evidence type="ECO:0000256" key="2">
    <source>
        <dbReference type="SAM" id="Phobius"/>
    </source>
</evidence>
<reference evidence="3" key="1">
    <citation type="submission" date="2023-07" db="EMBL/GenBank/DDBJ databases">
        <title>A chromosome-level genome assembly of Lolium multiflorum.</title>
        <authorList>
            <person name="Chen Y."/>
            <person name="Copetti D."/>
            <person name="Kolliker R."/>
            <person name="Studer B."/>
        </authorList>
    </citation>
    <scope>NUCLEOTIDE SEQUENCE</scope>
    <source>
        <strain evidence="3">02402/16</strain>
        <tissue evidence="3">Leaf</tissue>
    </source>
</reference>
<dbReference type="Proteomes" id="UP001231189">
    <property type="component" value="Unassembled WGS sequence"/>
</dbReference>
<feature type="transmembrane region" description="Helical" evidence="2">
    <location>
        <begin position="111"/>
        <end position="130"/>
    </location>
</feature>